<evidence type="ECO:0000313" key="3">
    <source>
        <dbReference type="EMBL" id="EQK98775.1"/>
    </source>
</evidence>
<feature type="region of interest" description="Disordered" evidence="1">
    <location>
        <begin position="248"/>
        <end position="273"/>
    </location>
</feature>
<evidence type="ECO:0000256" key="2">
    <source>
        <dbReference type="SAM" id="Phobius"/>
    </source>
</evidence>
<feature type="compositionally biased region" description="Basic and acidic residues" evidence="1">
    <location>
        <begin position="251"/>
        <end position="260"/>
    </location>
</feature>
<proteinExistence type="predicted"/>
<feature type="compositionally biased region" description="Polar residues" evidence="1">
    <location>
        <begin position="92"/>
        <end position="103"/>
    </location>
</feature>
<feature type="compositionally biased region" description="Polar residues" evidence="1">
    <location>
        <begin position="205"/>
        <end position="223"/>
    </location>
</feature>
<dbReference type="OrthoDB" id="5413188at2759"/>
<protein>
    <submittedName>
        <fullName evidence="3">Uncharacterized protein</fullName>
    </submittedName>
</protein>
<feature type="compositionally biased region" description="Polar residues" evidence="1">
    <location>
        <begin position="133"/>
        <end position="143"/>
    </location>
</feature>
<keyword evidence="2" id="KW-0812">Transmembrane</keyword>
<evidence type="ECO:0000313" key="4">
    <source>
        <dbReference type="Proteomes" id="UP000019374"/>
    </source>
</evidence>
<dbReference type="AlphaFoldDB" id="T5A8P2"/>
<evidence type="ECO:0000256" key="1">
    <source>
        <dbReference type="SAM" id="MobiDB-lite"/>
    </source>
</evidence>
<dbReference type="Proteomes" id="UP000019374">
    <property type="component" value="Unassembled WGS sequence"/>
</dbReference>
<feature type="transmembrane region" description="Helical" evidence="2">
    <location>
        <begin position="347"/>
        <end position="371"/>
    </location>
</feature>
<sequence>MANPPGQNVQQPPAARSSPGLPNRRRFDGKSFSIKSLRQNQHVKPADHGPESWIEVSSQPSSSSLSSVGDEIVTTGLRVVSPYNRRRRAQPSARTSVPQQRGTTHAVGTRTTHAAGTSSQEEYEESESDQGHLLTSSTENSRPAQGEASDDSDADNATALGRASDRPVYRPQPNAFSHPPSHVPRRSQSATSAVPPHPHGGFSRPSFSQRSQTRVNRNFMSPSSREDNDAALRASLTTLLSCAAAARGLPKTREEVEVRRPGGNGVGPSNQPMELRLVPESELTKDVAAAQRDAGPRTSPEKSPTRTGGAIADMSKRAVPTGRSPRATKKKKMAGAVAEDALISPTLLTWVVSAGVVVLVSAVGFGAGYVIGREVGRQETLSAGVSGVNETTRCGREVIRSSGGGLRRLRWGAVGRSIVAQA</sequence>
<keyword evidence="2" id="KW-1133">Transmembrane helix</keyword>
<feature type="compositionally biased region" description="Polar residues" evidence="1">
    <location>
        <begin position="1"/>
        <end position="11"/>
    </location>
</feature>
<feature type="region of interest" description="Disordered" evidence="1">
    <location>
        <begin position="1"/>
        <end position="228"/>
    </location>
</feature>
<organism evidence="3 4">
    <name type="scientific">Ophiocordyceps sinensis (strain Co18 / CGMCC 3.14243)</name>
    <name type="common">Yarsagumba caterpillar fungus</name>
    <name type="synonym">Hirsutella sinensis</name>
    <dbReference type="NCBI Taxonomy" id="911162"/>
    <lineage>
        <taxon>Eukaryota</taxon>
        <taxon>Fungi</taxon>
        <taxon>Dikarya</taxon>
        <taxon>Ascomycota</taxon>
        <taxon>Pezizomycotina</taxon>
        <taxon>Sordariomycetes</taxon>
        <taxon>Hypocreomycetidae</taxon>
        <taxon>Hypocreales</taxon>
        <taxon>Ophiocordycipitaceae</taxon>
        <taxon>Ophiocordyceps</taxon>
    </lineage>
</organism>
<dbReference type="eggNOG" id="ENOG502SIH3">
    <property type="taxonomic scope" value="Eukaryota"/>
</dbReference>
<gene>
    <name evidence="3" type="ORF">OCS_05511</name>
</gene>
<feature type="compositionally biased region" description="Low complexity" evidence="1">
    <location>
        <begin position="52"/>
        <end position="67"/>
    </location>
</feature>
<accession>T5A8P2</accession>
<keyword evidence="2" id="KW-0472">Membrane</keyword>
<reference evidence="3 4" key="1">
    <citation type="journal article" date="2013" name="Chin. Sci. Bull.">
        <title>Genome survey uncovers the secrets of sex and lifestyle in caterpillar fungus.</title>
        <authorList>
            <person name="Hu X."/>
            <person name="Zhang Y."/>
            <person name="Xiao G."/>
            <person name="Zheng P."/>
            <person name="Xia Y."/>
            <person name="Zhang X."/>
            <person name="St Leger R.J."/>
            <person name="Liu X."/>
            <person name="Wang C."/>
        </authorList>
    </citation>
    <scope>NUCLEOTIDE SEQUENCE [LARGE SCALE GENOMIC DNA]</scope>
    <source>
        <strain evidence="4">Co18 / CGMCC 3.14243</strain>
        <tissue evidence="3">Fruit-body</tissue>
    </source>
</reference>
<name>T5A8P2_OPHSC</name>
<feature type="region of interest" description="Disordered" evidence="1">
    <location>
        <begin position="287"/>
        <end position="311"/>
    </location>
</feature>
<feature type="compositionally biased region" description="Polar residues" evidence="1">
    <location>
        <begin position="33"/>
        <end position="42"/>
    </location>
</feature>
<dbReference type="HOGENOM" id="CLU_036233_0_0_1"/>
<dbReference type="EMBL" id="KE654053">
    <property type="protein sequence ID" value="EQK98775.1"/>
    <property type="molecule type" value="Genomic_DNA"/>
</dbReference>